<sequence length="289" mass="32707">MKKYVLIFSFIIAALFISCNKSTVNDGIISDGISKPKPPKAIGPPRILFIGNSQIEYFVSAPTLFQELCNSNNKHINVQQLVTMGVSLDKVYYTNKTEANQIFSNIDKDGNYYDFVVLQESTPIALTDLEKYRSNLKLIVEKIHKNSPDVAIYVYQNMSPLAYTNSEYNDYHKELQKNAILAAAFIKNAGLLRVGDAVKDAYEGKNGYKYLKNNKDNLRYGKNILHFINDGGFLQAVLLYATIFDKTPIIPKKLILSTGIRDNDNMRKQEVNKVISNPKALEEIAFNNR</sequence>
<keyword evidence="1" id="KW-0732">Signal</keyword>
<evidence type="ECO:0008006" key="4">
    <source>
        <dbReference type="Google" id="ProtNLM"/>
    </source>
</evidence>
<keyword evidence="3" id="KW-1185">Reference proteome</keyword>
<dbReference type="InterPro" id="IPR036514">
    <property type="entry name" value="SGNH_hydro_sf"/>
</dbReference>
<proteinExistence type="predicted"/>
<organism evidence="2 3">
    <name type="scientific">Flavobacterium soyae</name>
    <dbReference type="NCBI Taxonomy" id="2903098"/>
    <lineage>
        <taxon>Bacteria</taxon>
        <taxon>Pseudomonadati</taxon>
        <taxon>Bacteroidota</taxon>
        <taxon>Flavobacteriia</taxon>
        <taxon>Flavobacteriales</taxon>
        <taxon>Flavobacteriaceae</taxon>
        <taxon>Flavobacterium</taxon>
    </lineage>
</organism>
<dbReference type="SUPFAM" id="SSF52266">
    <property type="entry name" value="SGNH hydrolase"/>
    <property type="match status" value="1"/>
</dbReference>
<reference evidence="2 3" key="1">
    <citation type="submission" date="2024-03" db="EMBL/GenBank/DDBJ databases">
        <title>Flavobacterium soyae.</title>
        <authorList>
            <person name="Zheng W."/>
        </authorList>
    </citation>
    <scope>NUCLEOTIDE SEQUENCE [LARGE SCALE GENOMIC DNA]</scope>
    <source>
        <strain evidence="2 3">55</strain>
    </source>
</reference>
<accession>A0ABZ2UCM4</accession>
<gene>
    <name evidence="2" type="ORF">AABD74_11915</name>
</gene>
<feature type="signal peptide" evidence="1">
    <location>
        <begin position="1"/>
        <end position="21"/>
    </location>
</feature>
<protein>
    <recommendedName>
        <fullName evidence="4">SGNH/GDSL hydrolase family protein</fullName>
    </recommendedName>
</protein>
<evidence type="ECO:0000256" key="1">
    <source>
        <dbReference type="SAM" id="SignalP"/>
    </source>
</evidence>
<name>A0ABZ2UCM4_9FLAO</name>
<evidence type="ECO:0000313" key="2">
    <source>
        <dbReference type="EMBL" id="WYZ17864.1"/>
    </source>
</evidence>
<dbReference type="EMBL" id="CP150845">
    <property type="protein sequence ID" value="WYZ17864.1"/>
    <property type="molecule type" value="Genomic_DNA"/>
</dbReference>
<dbReference type="PROSITE" id="PS51257">
    <property type="entry name" value="PROKAR_LIPOPROTEIN"/>
    <property type="match status" value="1"/>
</dbReference>
<dbReference type="Proteomes" id="UP001623852">
    <property type="component" value="Chromosome"/>
</dbReference>
<evidence type="ECO:0000313" key="3">
    <source>
        <dbReference type="Proteomes" id="UP001623852"/>
    </source>
</evidence>
<feature type="chain" id="PRO_5046331819" description="SGNH/GDSL hydrolase family protein" evidence="1">
    <location>
        <begin position="22"/>
        <end position="289"/>
    </location>
</feature>
<dbReference type="Gene3D" id="3.40.50.1110">
    <property type="entry name" value="SGNH hydrolase"/>
    <property type="match status" value="1"/>
</dbReference>
<dbReference type="RefSeq" id="WP_406843008.1">
    <property type="nucleotide sequence ID" value="NZ_CP150845.1"/>
</dbReference>